<comment type="caution">
    <text evidence="2">The sequence shown here is derived from an EMBL/GenBank/DDBJ whole genome shotgun (WGS) entry which is preliminary data.</text>
</comment>
<keyword evidence="3" id="KW-1185">Reference proteome</keyword>
<accession>A0A8I2YED9</accession>
<organism evidence="2 3">
    <name type="scientific">Boletus reticuloceps</name>
    <dbReference type="NCBI Taxonomy" id="495285"/>
    <lineage>
        <taxon>Eukaryota</taxon>
        <taxon>Fungi</taxon>
        <taxon>Dikarya</taxon>
        <taxon>Basidiomycota</taxon>
        <taxon>Agaricomycotina</taxon>
        <taxon>Agaricomycetes</taxon>
        <taxon>Agaricomycetidae</taxon>
        <taxon>Boletales</taxon>
        <taxon>Boletineae</taxon>
        <taxon>Boletaceae</taxon>
        <taxon>Boletoideae</taxon>
        <taxon>Boletus</taxon>
    </lineage>
</organism>
<sequence length="66" mass="7600">MKLVKAKGVPVGRRKQRDPSHRSPASFQPPHLPIYLRPPRERLYLGTHPLGSLNNHQRHCVHMDCS</sequence>
<feature type="region of interest" description="Disordered" evidence="1">
    <location>
        <begin position="1"/>
        <end position="33"/>
    </location>
</feature>
<evidence type="ECO:0000313" key="2">
    <source>
        <dbReference type="EMBL" id="KAG6370307.1"/>
    </source>
</evidence>
<dbReference type="Proteomes" id="UP000683000">
    <property type="component" value="Unassembled WGS sequence"/>
</dbReference>
<dbReference type="AlphaFoldDB" id="A0A8I2YED9"/>
<dbReference type="EMBL" id="JAGFBS010000054">
    <property type="protein sequence ID" value="KAG6370307.1"/>
    <property type="molecule type" value="Genomic_DNA"/>
</dbReference>
<reference evidence="2" key="1">
    <citation type="submission" date="2021-03" db="EMBL/GenBank/DDBJ databases">
        <title>Evolutionary innovations through gain and loss of genes in the ectomycorrhizal Boletales.</title>
        <authorList>
            <person name="Wu G."/>
            <person name="Miyauchi S."/>
            <person name="Morin E."/>
            <person name="Yang Z.-L."/>
            <person name="Xu J."/>
            <person name="Martin F.M."/>
        </authorList>
    </citation>
    <scope>NUCLEOTIDE SEQUENCE</scope>
    <source>
        <strain evidence="2">BR01</strain>
    </source>
</reference>
<dbReference type="OrthoDB" id="5511599at2759"/>
<gene>
    <name evidence="2" type="ORF">JVT61DRAFT_12260</name>
</gene>
<evidence type="ECO:0000313" key="3">
    <source>
        <dbReference type="Proteomes" id="UP000683000"/>
    </source>
</evidence>
<evidence type="ECO:0000256" key="1">
    <source>
        <dbReference type="SAM" id="MobiDB-lite"/>
    </source>
</evidence>
<protein>
    <submittedName>
        <fullName evidence="2">Uncharacterized protein</fullName>
    </submittedName>
</protein>
<name>A0A8I2YED9_9AGAM</name>
<proteinExistence type="predicted"/>